<sequence length="680" mass="73056">MNESFEPHLLTARAAAAVNGLAADGSQLPHIVTVGRYRIGRVLQRLSPLWSGQARFTHIAASFDDAVAQVHALHRRDPIDALVAAGASGAWMRERVDIPVGMVEVRGLDLLQALRQAKLQVSDDAPNVGLVTFEAPSPVVAQFDALFGLGLVQVGYLGPQDAADCIQELKAQRVGAVVAPGLVADLAEQSGMASVLLYSDSSVRQALSDAMLLARHRLAERDRHQRLETVLGQLQDGVVAVDEQGRIRALNPHMAALLGASVSALHGRLLDEVAPALGTAQVLAGGEGGEEVVQLALRTLVVRRAPMVENGKLTGALLVCRDPAVIQRADRHLRADQRQRGAAVRWRIADYLGSSPAAQRVRALARQFAASEATVLILGESGTGKELVAQGIHRAGRRASQPFLAVNCAALSESLLESELFGYEDGAFTGARRGGKTGLIEAAHTGTLFLDEIGDMPLALQSRLLRVLQEREVLRVGSTTPIPVDVRVIAATHADLAAQVERQQFRRDLYYRLAVLRLTTPTLEARGAADVAELALAMLAKRLGLPDAKALAASRHAALAGLLEAVLLHAGEHRWPGNVRELDNWVERLVACQDYLCVAGAGRPPALDAARLLEIFPECSAGVALAVPQAARKSRLRDASRLAERERVREVLERVQGDQGRACEELGISRATLWRRMKEA</sequence>
<dbReference type="Pfam" id="PF02954">
    <property type="entry name" value="HTH_8"/>
    <property type="match status" value="1"/>
</dbReference>
<dbReference type="PROSITE" id="PS00675">
    <property type="entry name" value="SIGMA54_INTERACT_1"/>
    <property type="match status" value="1"/>
</dbReference>
<evidence type="ECO:0000256" key="4">
    <source>
        <dbReference type="ARBA" id="ARBA00023125"/>
    </source>
</evidence>
<evidence type="ECO:0000313" key="8">
    <source>
        <dbReference type="EMBL" id="MCT9809915.1"/>
    </source>
</evidence>
<evidence type="ECO:0000256" key="1">
    <source>
        <dbReference type="ARBA" id="ARBA00022741"/>
    </source>
</evidence>
<dbReference type="InterPro" id="IPR002078">
    <property type="entry name" value="Sigma_54_int"/>
</dbReference>
<dbReference type="PROSITE" id="PS50112">
    <property type="entry name" value="PAS"/>
    <property type="match status" value="1"/>
</dbReference>
<keyword evidence="4" id="KW-0238">DNA-binding</keyword>
<dbReference type="SUPFAM" id="SSF159800">
    <property type="entry name" value="PrpR receptor domain-like"/>
    <property type="match status" value="1"/>
</dbReference>
<evidence type="ECO:0000313" key="9">
    <source>
        <dbReference type="Proteomes" id="UP001525968"/>
    </source>
</evidence>
<dbReference type="PANTHER" id="PTHR32071">
    <property type="entry name" value="TRANSCRIPTIONAL REGULATORY PROTEIN"/>
    <property type="match status" value="1"/>
</dbReference>
<gene>
    <name evidence="8" type="primary">prpR</name>
    <name evidence="8" type="ORF">N0K08_04670</name>
</gene>
<dbReference type="SUPFAM" id="SSF55785">
    <property type="entry name" value="PYP-like sensor domain (PAS domain)"/>
    <property type="match status" value="1"/>
</dbReference>
<dbReference type="InterPro" id="IPR025662">
    <property type="entry name" value="Sigma_54_int_dom_ATP-bd_1"/>
</dbReference>
<accession>A0ABT2PI69</accession>
<evidence type="ECO:0000256" key="3">
    <source>
        <dbReference type="ARBA" id="ARBA00023015"/>
    </source>
</evidence>
<dbReference type="Pfam" id="PF13188">
    <property type="entry name" value="PAS_8"/>
    <property type="match status" value="1"/>
</dbReference>
<dbReference type="InterPro" id="IPR002197">
    <property type="entry name" value="HTH_Fis"/>
</dbReference>
<dbReference type="InterPro" id="IPR027417">
    <property type="entry name" value="P-loop_NTPase"/>
</dbReference>
<dbReference type="Pfam" id="PF00158">
    <property type="entry name" value="Sigma54_activat"/>
    <property type="match status" value="1"/>
</dbReference>
<dbReference type="CDD" id="cd00009">
    <property type="entry name" value="AAA"/>
    <property type="match status" value="1"/>
</dbReference>
<dbReference type="Gene3D" id="3.40.50.2300">
    <property type="match status" value="1"/>
</dbReference>
<dbReference type="InterPro" id="IPR025944">
    <property type="entry name" value="Sigma_54_int_dom_CS"/>
</dbReference>
<protein>
    <submittedName>
        <fullName evidence="8">Propionate catabolism operon regulatory protein PrpR</fullName>
    </submittedName>
</protein>
<dbReference type="SMART" id="SM00091">
    <property type="entry name" value="PAS"/>
    <property type="match status" value="1"/>
</dbReference>
<dbReference type="PROSITE" id="PS00688">
    <property type="entry name" value="SIGMA54_INTERACT_3"/>
    <property type="match status" value="1"/>
</dbReference>
<dbReference type="PROSITE" id="PS00676">
    <property type="entry name" value="SIGMA54_INTERACT_2"/>
    <property type="match status" value="1"/>
</dbReference>
<keyword evidence="9" id="KW-1185">Reference proteome</keyword>
<dbReference type="Gene3D" id="1.10.10.60">
    <property type="entry name" value="Homeodomain-like"/>
    <property type="match status" value="1"/>
</dbReference>
<dbReference type="InterPro" id="IPR035965">
    <property type="entry name" value="PAS-like_dom_sf"/>
</dbReference>
<dbReference type="InterPro" id="IPR010524">
    <property type="entry name" value="Sig_transdc_resp-reg_PrpR_N"/>
</dbReference>
<reference evidence="8 9" key="1">
    <citation type="submission" date="2022-09" db="EMBL/GenBank/DDBJ databases">
        <title>Draft genome of isolate Be4.</title>
        <authorList>
            <person name="Sanchez-Castro I."/>
            <person name="Martinez-Rodriguez P."/>
            <person name="Descostes M."/>
            <person name="Merroun M."/>
        </authorList>
    </citation>
    <scope>NUCLEOTIDE SEQUENCE [LARGE SCALE GENOMIC DNA]</scope>
    <source>
        <strain evidence="8 9">Be4</strain>
    </source>
</reference>
<dbReference type="Gene3D" id="3.30.450.20">
    <property type="entry name" value="PAS domain"/>
    <property type="match status" value="1"/>
</dbReference>
<dbReference type="PANTHER" id="PTHR32071:SF81">
    <property type="entry name" value="PROPIONATE CATABOLISM OPERON REGULATORY PROTEIN"/>
    <property type="match status" value="1"/>
</dbReference>
<dbReference type="PROSITE" id="PS50045">
    <property type="entry name" value="SIGMA54_INTERACT_4"/>
    <property type="match status" value="1"/>
</dbReference>
<keyword evidence="1" id="KW-0547">Nucleotide-binding</keyword>
<feature type="domain" description="PAS" evidence="7">
    <location>
        <begin position="223"/>
        <end position="268"/>
    </location>
</feature>
<dbReference type="SUPFAM" id="SSF46689">
    <property type="entry name" value="Homeodomain-like"/>
    <property type="match status" value="1"/>
</dbReference>
<name>A0ABT2PI69_9BURK</name>
<dbReference type="NCBIfam" id="TIGR02329">
    <property type="entry name" value="propionate_PrpR"/>
    <property type="match status" value="1"/>
</dbReference>
<evidence type="ECO:0000256" key="5">
    <source>
        <dbReference type="ARBA" id="ARBA00023163"/>
    </source>
</evidence>
<dbReference type="SMART" id="SM00382">
    <property type="entry name" value="AAA"/>
    <property type="match status" value="1"/>
</dbReference>
<dbReference type="InterPro" id="IPR025943">
    <property type="entry name" value="Sigma_54_int_dom_ATP-bd_2"/>
</dbReference>
<proteinExistence type="predicted"/>
<organism evidence="8 9">
    <name type="scientific">Acidovorax bellezanensis</name>
    <dbReference type="NCBI Taxonomy" id="2976702"/>
    <lineage>
        <taxon>Bacteria</taxon>
        <taxon>Pseudomonadati</taxon>
        <taxon>Pseudomonadota</taxon>
        <taxon>Betaproteobacteria</taxon>
        <taxon>Burkholderiales</taxon>
        <taxon>Comamonadaceae</taxon>
        <taxon>Acidovorax</taxon>
    </lineage>
</organism>
<dbReference type="InterPro" id="IPR009057">
    <property type="entry name" value="Homeodomain-like_sf"/>
</dbReference>
<evidence type="ECO:0000256" key="2">
    <source>
        <dbReference type="ARBA" id="ARBA00022840"/>
    </source>
</evidence>
<dbReference type="Proteomes" id="UP001525968">
    <property type="component" value="Unassembled WGS sequence"/>
</dbReference>
<comment type="caution">
    <text evidence="8">The sequence shown here is derived from an EMBL/GenBank/DDBJ whole genome shotgun (WGS) entry which is preliminary data.</text>
</comment>
<keyword evidence="2" id="KW-0067">ATP-binding</keyword>
<evidence type="ECO:0000259" key="6">
    <source>
        <dbReference type="PROSITE" id="PS50045"/>
    </source>
</evidence>
<dbReference type="SUPFAM" id="SSF52540">
    <property type="entry name" value="P-loop containing nucleoside triphosphate hydrolases"/>
    <property type="match status" value="1"/>
</dbReference>
<feature type="domain" description="Sigma-54 factor interaction" evidence="6">
    <location>
        <begin position="351"/>
        <end position="591"/>
    </location>
</feature>
<keyword evidence="3" id="KW-0805">Transcription regulation</keyword>
<dbReference type="RefSeq" id="WP_261498887.1">
    <property type="nucleotide sequence ID" value="NZ_JAODYH010000003.1"/>
</dbReference>
<dbReference type="CDD" id="cd00130">
    <property type="entry name" value="PAS"/>
    <property type="match status" value="1"/>
</dbReference>
<evidence type="ECO:0000259" key="7">
    <source>
        <dbReference type="PROSITE" id="PS50112"/>
    </source>
</evidence>
<dbReference type="Gene3D" id="1.10.8.60">
    <property type="match status" value="1"/>
</dbReference>
<dbReference type="InterPro" id="IPR012704">
    <property type="entry name" value="Sig_transdc_resp-reg_PrpR"/>
</dbReference>
<dbReference type="Pfam" id="PF06506">
    <property type="entry name" value="PrpR_N"/>
    <property type="match status" value="1"/>
</dbReference>
<keyword evidence="5" id="KW-0804">Transcription</keyword>
<dbReference type="InterPro" id="IPR003593">
    <property type="entry name" value="AAA+_ATPase"/>
</dbReference>
<dbReference type="InterPro" id="IPR000014">
    <property type="entry name" value="PAS"/>
</dbReference>
<dbReference type="Gene3D" id="3.40.50.300">
    <property type="entry name" value="P-loop containing nucleotide triphosphate hydrolases"/>
    <property type="match status" value="1"/>
</dbReference>
<dbReference type="EMBL" id="JAODYH010000003">
    <property type="protein sequence ID" value="MCT9809915.1"/>
    <property type="molecule type" value="Genomic_DNA"/>
</dbReference>